<dbReference type="AlphaFoldDB" id="A0AA39L506"/>
<name>A0AA39L506_SARSR</name>
<evidence type="ECO:0000313" key="4">
    <source>
        <dbReference type="Proteomes" id="UP001175261"/>
    </source>
</evidence>
<reference evidence="3" key="1">
    <citation type="submission" date="2022-10" db="EMBL/GenBank/DDBJ databases">
        <title>Determination and structural analysis of whole genome sequence of Sarocladium strictum F4-1.</title>
        <authorList>
            <person name="Hu L."/>
            <person name="Jiang Y."/>
        </authorList>
    </citation>
    <scope>NUCLEOTIDE SEQUENCE</scope>
    <source>
        <strain evidence="3">F4-1</strain>
    </source>
</reference>
<evidence type="ECO:0008006" key="5">
    <source>
        <dbReference type="Google" id="ProtNLM"/>
    </source>
</evidence>
<dbReference type="Proteomes" id="UP001175261">
    <property type="component" value="Unassembled WGS sequence"/>
</dbReference>
<feature type="transmembrane region" description="Helical" evidence="2">
    <location>
        <begin position="129"/>
        <end position="151"/>
    </location>
</feature>
<keyword evidence="2" id="KW-0812">Transmembrane</keyword>
<evidence type="ECO:0000313" key="3">
    <source>
        <dbReference type="EMBL" id="KAK0384200.1"/>
    </source>
</evidence>
<dbReference type="EMBL" id="JAPDFR010000008">
    <property type="protein sequence ID" value="KAK0384200.1"/>
    <property type="molecule type" value="Genomic_DNA"/>
</dbReference>
<accession>A0AA39L506</accession>
<keyword evidence="4" id="KW-1185">Reference proteome</keyword>
<evidence type="ECO:0000256" key="1">
    <source>
        <dbReference type="SAM" id="MobiDB-lite"/>
    </source>
</evidence>
<keyword evidence="2" id="KW-1133">Transmembrane helix</keyword>
<proteinExistence type="predicted"/>
<evidence type="ECO:0000256" key="2">
    <source>
        <dbReference type="SAM" id="Phobius"/>
    </source>
</evidence>
<comment type="caution">
    <text evidence="3">The sequence shown here is derived from an EMBL/GenBank/DDBJ whole genome shotgun (WGS) entry which is preliminary data.</text>
</comment>
<feature type="region of interest" description="Disordered" evidence="1">
    <location>
        <begin position="1"/>
        <end position="89"/>
    </location>
</feature>
<protein>
    <recommendedName>
        <fullName evidence="5">Tat pathway signal sequence</fullName>
    </recommendedName>
</protein>
<sequence>MSPRRPSPGSPGSRRTMPVIEEDVDAASTPAPERRGPMPRTPLRVPQKSYRRSNRSQRPLMPFVGDPHPLSDKYEAGSGVGSGPGSVTASASASTTYTYDIEKSEEFMRKIDVEEGLSFGNHRRRWLRLLIIVGIFAFVILALAIGLGLGLSSRSDNDSTTTNNSNTTSDEAGFPAGSFTFDTSLTTTKTACTSNSATWRCFPFNQGSSAKFFWIISEPDEDNANYTISSSDNPFAPSFKGLTLSLFDQGNSDERFEFSFNTTRNIVPSDSIAPGNRVATCSFENTVFEATLWTRRRNNQTLPVNGGVDGQYADWPGNIEVRQVKEAELGQPMCEDGQGNKIADVQAGAGECECAYSNME</sequence>
<keyword evidence="2" id="KW-0472">Membrane</keyword>
<organism evidence="3 4">
    <name type="scientific">Sarocladium strictum</name>
    <name type="common">Black bundle disease fungus</name>
    <name type="synonym">Acremonium strictum</name>
    <dbReference type="NCBI Taxonomy" id="5046"/>
    <lineage>
        <taxon>Eukaryota</taxon>
        <taxon>Fungi</taxon>
        <taxon>Dikarya</taxon>
        <taxon>Ascomycota</taxon>
        <taxon>Pezizomycotina</taxon>
        <taxon>Sordariomycetes</taxon>
        <taxon>Hypocreomycetidae</taxon>
        <taxon>Hypocreales</taxon>
        <taxon>Sarocladiaceae</taxon>
        <taxon>Sarocladium</taxon>
    </lineage>
</organism>
<gene>
    <name evidence="3" type="ORF">NLU13_8288</name>
</gene>